<evidence type="ECO:0000256" key="2">
    <source>
        <dbReference type="ARBA" id="ARBA00022679"/>
    </source>
</evidence>
<dbReference type="SUPFAM" id="SSF46785">
    <property type="entry name" value="Winged helix' DNA-binding domain"/>
    <property type="match status" value="1"/>
</dbReference>
<name>A0ABV4QU63_9ACTN</name>
<sequence>MALMAPNPSSQPPLWVTSGDPRAAVWKMVQGVYRFSALYAMARLDLAGWLSDGPRTAAELASSCGARQDQLTRLLRALTAMGFLEAADDTFALTEYGATLNSRLPDSMRWAVLSAGEPGSWNAMTGVTEAVRTGVAPFPEAYGSMYGYLERNPEAGHDFDAFMASRSKDAAAALARQYDFSGIRTVTDVGGGVGLVLATLMTAHPALQGTVFDLKEVAQRAEQFLAVRNLTDRCQFVAGDYFDSVPEGSDLYLLASIVHNHGREDAIRVLRQVRAAMRPDSRLLALDVLLPQDGRPHFGFDLDIRMMAVFNGGQERDQVEYAALLSEADLRVTRVEALPPTPLSMIEATPTF</sequence>
<accession>A0ABV4QU63</accession>
<dbReference type="RefSeq" id="WP_371940542.1">
    <property type="nucleotide sequence ID" value="NZ_JAXCEH010000005.1"/>
</dbReference>
<dbReference type="Pfam" id="PF00891">
    <property type="entry name" value="Methyltransf_2"/>
    <property type="match status" value="1"/>
</dbReference>
<dbReference type="InterPro" id="IPR029063">
    <property type="entry name" value="SAM-dependent_MTases_sf"/>
</dbReference>
<dbReference type="InterPro" id="IPR036388">
    <property type="entry name" value="WH-like_DNA-bd_sf"/>
</dbReference>
<evidence type="ECO:0000313" key="7">
    <source>
        <dbReference type="Proteomes" id="UP001569904"/>
    </source>
</evidence>
<reference evidence="6 7" key="1">
    <citation type="submission" date="2023-11" db="EMBL/GenBank/DDBJ databases">
        <title>Actinomadura monticuli sp. nov., isolated from volcanic ash.</title>
        <authorList>
            <person name="Lee S.D."/>
            <person name="Yang H."/>
            <person name="Kim I.S."/>
        </authorList>
    </citation>
    <scope>NUCLEOTIDE SEQUENCE [LARGE SCALE GENOMIC DNA]</scope>
    <source>
        <strain evidence="6 7">DSM 45346</strain>
    </source>
</reference>
<dbReference type="PROSITE" id="PS51683">
    <property type="entry name" value="SAM_OMT_II"/>
    <property type="match status" value="1"/>
</dbReference>
<gene>
    <name evidence="6" type="ORF">SM436_10685</name>
</gene>
<dbReference type="PIRSF" id="PIRSF005739">
    <property type="entry name" value="O-mtase"/>
    <property type="match status" value="1"/>
</dbReference>
<proteinExistence type="predicted"/>
<protein>
    <submittedName>
        <fullName evidence="6">Methyltransferase</fullName>
    </submittedName>
</protein>
<dbReference type="Gene3D" id="3.40.50.150">
    <property type="entry name" value="Vaccinia Virus protein VP39"/>
    <property type="match status" value="1"/>
</dbReference>
<comment type="caution">
    <text evidence="6">The sequence shown here is derived from an EMBL/GenBank/DDBJ whole genome shotgun (WGS) entry which is preliminary data.</text>
</comment>
<keyword evidence="3" id="KW-0949">S-adenosyl-L-methionine</keyword>
<dbReference type="Proteomes" id="UP001569904">
    <property type="component" value="Unassembled WGS sequence"/>
</dbReference>
<dbReference type="InterPro" id="IPR016461">
    <property type="entry name" value="COMT-like"/>
</dbReference>
<keyword evidence="7" id="KW-1185">Reference proteome</keyword>
<dbReference type="PANTHER" id="PTHR43712">
    <property type="entry name" value="PUTATIVE (AFU_ORTHOLOGUE AFUA_4G14580)-RELATED"/>
    <property type="match status" value="1"/>
</dbReference>
<dbReference type="InterPro" id="IPR036390">
    <property type="entry name" value="WH_DNA-bd_sf"/>
</dbReference>
<feature type="domain" description="O-methyltransferase dimerisation" evidence="5">
    <location>
        <begin position="26"/>
        <end position="100"/>
    </location>
</feature>
<evidence type="ECO:0000256" key="1">
    <source>
        <dbReference type="ARBA" id="ARBA00022603"/>
    </source>
</evidence>
<organism evidence="6 7">
    <name type="scientific">Actinomadura chokoriensis</name>
    <dbReference type="NCBI Taxonomy" id="454156"/>
    <lineage>
        <taxon>Bacteria</taxon>
        <taxon>Bacillati</taxon>
        <taxon>Actinomycetota</taxon>
        <taxon>Actinomycetes</taxon>
        <taxon>Streptosporangiales</taxon>
        <taxon>Thermomonosporaceae</taxon>
        <taxon>Actinomadura</taxon>
    </lineage>
</organism>
<dbReference type="PANTHER" id="PTHR43712:SF2">
    <property type="entry name" value="O-METHYLTRANSFERASE CICE"/>
    <property type="match status" value="1"/>
</dbReference>
<dbReference type="GO" id="GO:0032259">
    <property type="term" value="P:methylation"/>
    <property type="evidence" value="ECO:0007669"/>
    <property type="project" value="UniProtKB-KW"/>
</dbReference>
<dbReference type="InterPro" id="IPR012967">
    <property type="entry name" value="COMT_dimerisation"/>
</dbReference>
<evidence type="ECO:0000256" key="3">
    <source>
        <dbReference type="ARBA" id="ARBA00022691"/>
    </source>
</evidence>
<keyword evidence="1 6" id="KW-0489">Methyltransferase</keyword>
<dbReference type="EMBL" id="JAXCEH010000005">
    <property type="protein sequence ID" value="MFA1554151.1"/>
    <property type="molecule type" value="Genomic_DNA"/>
</dbReference>
<dbReference type="Gene3D" id="1.10.10.10">
    <property type="entry name" value="Winged helix-like DNA-binding domain superfamily/Winged helix DNA-binding domain"/>
    <property type="match status" value="1"/>
</dbReference>
<dbReference type="GO" id="GO:0008168">
    <property type="term" value="F:methyltransferase activity"/>
    <property type="evidence" value="ECO:0007669"/>
    <property type="project" value="UniProtKB-KW"/>
</dbReference>
<feature type="domain" description="O-methyltransferase C-terminal" evidence="4">
    <location>
        <begin position="128"/>
        <end position="328"/>
    </location>
</feature>
<evidence type="ECO:0000259" key="4">
    <source>
        <dbReference type="Pfam" id="PF00891"/>
    </source>
</evidence>
<keyword evidence="2" id="KW-0808">Transferase</keyword>
<dbReference type="Pfam" id="PF08100">
    <property type="entry name" value="Dimerisation"/>
    <property type="match status" value="1"/>
</dbReference>
<dbReference type="SUPFAM" id="SSF53335">
    <property type="entry name" value="S-adenosyl-L-methionine-dependent methyltransferases"/>
    <property type="match status" value="1"/>
</dbReference>
<evidence type="ECO:0000259" key="5">
    <source>
        <dbReference type="Pfam" id="PF08100"/>
    </source>
</evidence>
<evidence type="ECO:0000313" key="6">
    <source>
        <dbReference type="EMBL" id="MFA1554151.1"/>
    </source>
</evidence>
<dbReference type="InterPro" id="IPR001077">
    <property type="entry name" value="COMT_C"/>
</dbReference>